<evidence type="ECO:0000259" key="3">
    <source>
        <dbReference type="Pfam" id="PF04775"/>
    </source>
</evidence>
<name>H0UPK4_9BACT</name>
<dbReference type="AlphaFoldDB" id="H0UPK4"/>
<dbReference type="InterPro" id="IPR006862">
    <property type="entry name" value="Thio_Ohase/aa_AcTrfase"/>
</dbReference>
<dbReference type="PIRSF" id="PIRSF016521">
    <property type="entry name" value="Acyl-CoA_hydro"/>
    <property type="match status" value="1"/>
</dbReference>
<dbReference type="Pfam" id="PF04775">
    <property type="entry name" value="Bile_Hydr_Trans"/>
    <property type="match status" value="1"/>
</dbReference>
<dbReference type="STRING" id="926567.TheveDRAFT_0384"/>
<dbReference type="eggNOG" id="COG1073">
    <property type="taxonomic scope" value="Bacteria"/>
</dbReference>
<dbReference type="RefSeq" id="WP_006583045.1">
    <property type="nucleotide sequence ID" value="NZ_CM001377.1"/>
</dbReference>
<dbReference type="Pfam" id="PF08840">
    <property type="entry name" value="BAAT_C"/>
    <property type="match status" value="1"/>
</dbReference>
<evidence type="ECO:0000313" key="6">
    <source>
        <dbReference type="Proteomes" id="UP000005730"/>
    </source>
</evidence>
<feature type="active site" description="Charge relay system" evidence="2">
    <location>
        <position position="272"/>
    </location>
</feature>
<dbReference type="GO" id="GO:0047617">
    <property type="term" value="F:fatty acyl-CoA hydrolase activity"/>
    <property type="evidence" value="ECO:0007669"/>
    <property type="project" value="TreeGrafter"/>
</dbReference>
<feature type="domain" description="BAAT/Acyl-CoA thioester hydrolase C-terminal" evidence="4">
    <location>
        <begin position="248"/>
        <end position="472"/>
    </location>
</feature>
<keyword evidence="5" id="KW-0378">Hydrolase</keyword>
<dbReference type="Gene3D" id="2.60.40.2240">
    <property type="entry name" value="Acyl-CoA thioester hydrolase/BAAT N-terminal domain"/>
    <property type="match status" value="1"/>
</dbReference>
<feature type="domain" description="Acyl-CoA thioester hydrolase/bile acid-CoA amino acid N-acetyltransferase" evidence="3">
    <location>
        <begin position="63"/>
        <end position="180"/>
    </location>
</feature>
<dbReference type="PANTHER" id="PTHR10824:SF4">
    <property type="entry name" value="ACYL-COENZYME A THIOESTERASE 1-LIKE"/>
    <property type="match status" value="1"/>
</dbReference>
<dbReference type="GO" id="GO:0006637">
    <property type="term" value="P:acyl-CoA metabolic process"/>
    <property type="evidence" value="ECO:0007669"/>
    <property type="project" value="InterPro"/>
</dbReference>
<accession>H0UPK4</accession>
<dbReference type="Proteomes" id="UP000005730">
    <property type="component" value="Chromosome"/>
</dbReference>
<keyword evidence="6" id="KW-1185">Reference proteome</keyword>
<proteinExistence type="inferred from homology"/>
<sequence length="475" mass="50108">MRQEHLAFLVLLLCGFAFVFPGAAFGGAGGASGGDVGQGNGSMEPGGRTARLEVEPPAALSGEPWRIRVTGIAPGAPVRLVAAQEDGYGVRWESSALFNADHHGVVDPALQSPISGSYEGVDPAGLFWSMVPVSGDSAGAFGKSLAPQRITVSAEAQGVALSRTVERLLMLPGVQRVEVRDGGVVGTLFLPHGEGRRPALIVLSGSEGGTYEPAAAIYASHGYVTLALAYFGMEGLPPALVEIPLETVGRAIEWLKAHPRVKGDAIGLWGASKGAELALVAASYYPEVKAVVAKSPSAVVFEGTGPEMGRNHRSSWSVKGEPLAFVPIVFNQELSESFFAAMAKKQPWATAPMYEYALQDKDAVESAAIEVERINGPVLLVSGGQDGVWPAGRMSQMIMERLRSKGHPFPDVRLHYEVAGHQISAPYSPTTVNWLQIPGAFAEDLGGSPEGNARAAMDSWPKILEFLRRHLGGGN</sequence>
<dbReference type="GO" id="GO:0006631">
    <property type="term" value="P:fatty acid metabolic process"/>
    <property type="evidence" value="ECO:0007669"/>
    <property type="project" value="TreeGrafter"/>
</dbReference>
<dbReference type="GO" id="GO:0016740">
    <property type="term" value="F:transferase activity"/>
    <property type="evidence" value="ECO:0007669"/>
    <property type="project" value="UniProtKB-KW"/>
</dbReference>
<dbReference type="OrthoDB" id="139592at2"/>
<dbReference type="SUPFAM" id="SSF53474">
    <property type="entry name" value="alpha/beta-Hydrolases"/>
    <property type="match status" value="1"/>
</dbReference>
<evidence type="ECO:0000313" key="5">
    <source>
        <dbReference type="EMBL" id="EHM09551.1"/>
    </source>
</evidence>
<dbReference type="InterPro" id="IPR014940">
    <property type="entry name" value="BAAT_C"/>
</dbReference>
<gene>
    <name evidence="5" type="ORF">TheveDRAFT_0384</name>
</gene>
<comment type="similarity">
    <text evidence="1">Belongs to the C/M/P thioester hydrolase family.</text>
</comment>
<protein>
    <submittedName>
        <fullName evidence="5">Acyl-CoA thioester hydrolase/bile acid-CoA acetyltransferase</fullName>
    </submittedName>
</protein>
<dbReference type="EMBL" id="CM001377">
    <property type="protein sequence ID" value="EHM09551.1"/>
    <property type="molecule type" value="Genomic_DNA"/>
</dbReference>
<keyword evidence="5" id="KW-0808">Transferase</keyword>
<evidence type="ECO:0000259" key="4">
    <source>
        <dbReference type="Pfam" id="PF08840"/>
    </source>
</evidence>
<dbReference type="Gene3D" id="3.40.50.1820">
    <property type="entry name" value="alpha/beta hydrolase"/>
    <property type="match status" value="1"/>
</dbReference>
<reference evidence="5 6" key="1">
    <citation type="submission" date="2011-10" db="EMBL/GenBank/DDBJ databases">
        <title>The Noncontiguous Finished genome of Thermanaerovibrio velox DSM 12556.</title>
        <authorList>
            <consortium name="US DOE Joint Genome Institute (JGI-PGF)"/>
            <person name="Lucas S."/>
            <person name="Copeland A."/>
            <person name="Lapidus A."/>
            <person name="Glavina del Rio T."/>
            <person name="Dalin E."/>
            <person name="Tice H."/>
            <person name="Bruce D."/>
            <person name="Goodwin L."/>
            <person name="Pitluck S."/>
            <person name="Peters L."/>
            <person name="Mikhailova N."/>
            <person name="Teshima H."/>
            <person name="Kyrpides N."/>
            <person name="Mavromatis K."/>
            <person name="Ivanova N."/>
            <person name="Markowitz V."/>
            <person name="Cheng J.-F."/>
            <person name="Hugenholtz P."/>
            <person name="Woyke T."/>
            <person name="Wu D."/>
            <person name="Spring S."/>
            <person name="Brambilla E.-M."/>
            <person name="Klenk H.-P."/>
            <person name="Eisen J.A."/>
        </authorList>
    </citation>
    <scope>NUCLEOTIDE SEQUENCE [LARGE SCALE GENOMIC DNA]</scope>
    <source>
        <strain evidence="5 6">DSM 12556</strain>
    </source>
</reference>
<evidence type="ECO:0000256" key="1">
    <source>
        <dbReference type="ARBA" id="ARBA00006538"/>
    </source>
</evidence>
<dbReference type="HOGENOM" id="CLU_029849_3_0_0"/>
<organism evidence="5 6">
    <name type="scientific">Thermanaerovibrio velox DSM 12556</name>
    <dbReference type="NCBI Taxonomy" id="926567"/>
    <lineage>
        <taxon>Bacteria</taxon>
        <taxon>Thermotogati</taxon>
        <taxon>Synergistota</taxon>
        <taxon>Synergistia</taxon>
        <taxon>Synergistales</taxon>
        <taxon>Synergistaceae</taxon>
        <taxon>Thermanaerovibrio</taxon>
    </lineage>
</organism>
<dbReference type="PANTHER" id="PTHR10824">
    <property type="entry name" value="ACYL-COENZYME A THIOESTERASE-RELATED"/>
    <property type="match status" value="1"/>
</dbReference>
<evidence type="ECO:0000256" key="2">
    <source>
        <dbReference type="PIRSR" id="PIRSR016521-1"/>
    </source>
</evidence>
<feature type="active site" description="Charge relay system" evidence="2">
    <location>
        <position position="421"/>
    </location>
</feature>
<dbReference type="InterPro" id="IPR042490">
    <property type="entry name" value="Thio_Ohase/BAAT_N"/>
</dbReference>
<dbReference type="InterPro" id="IPR029058">
    <property type="entry name" value="AB_hydrolase_fold"/>
</dbReference>
<dbReference type="InterPro" id="IPR016662">
    <property type="entry name" value="Acyl-CoA_thioEstase_long-chain"/>
</dbReference>
<feature type="active site" description="Charge relay system" evidence="2">
    <location>
        <position position="386"/>
    </location>
</feature>